<dbReference type="PANTHER" id="PTHR11662">
    <property type="entry name" value="SOLUTE CARRIER FAMILY 17"/>
    <property type="match status" value="1"/>
</dbReference>
<feature type="transmembrane region" description="Helical" evidence="5">
    <location>
        <begin position="270"/>
        <end position="287"/>
    </location>
</feature>
<dbReference type="Pfam" id="PF07690">
    <property type="entry name" value="MFS_1"/>
    <property type="match status" value="1"/>
</dbReference>
<keyword evidence="4 5" id="KW-0472">Membrane</keyword>
<dbReference type="Proteomes" id="UP000887540">
    <property type="component" value="Unplaced"/>
</dbReference>
<sequence>MISQNLHNDSKVPVVATKCHVNSDDEEDAGIVNDYGGTIIWNSKIQNLLFSATFWGALLTSVPAGYLADRTSPSNMIQISMLILTISTVLFPYMAVNTSWQFVFISRVLTGCGNGLIVPAMNTMITKWIPNKEKSMAASIFTSGNQIAAIFGLPLAAAFCASEWKWPTVFYCGAIMGAIWLVIWRTTVKNSPQKSPWITEKELAYLERSIGDYKLKKKDFHTPWRHIFTSIPVFCCISSGFAVMMVTVFLQLYLPTFFKEILFLKVVDNGFYSAAPFIAQLITKLLWSIMLDKLKGKYLSNTTAVKLSQGTATLMILVSLILLGYLPDCQKPWIAVLLCCGVSGGFGIAINGFYVSLLSLAPAYTGILSSIHMIVGFIGMIATPQIVSYFRVYPWARLDLMNGKNQHNLLNVKENDSPIIQVKDKANSILIH</sequence>
<dbReference type="SUPFAM" id="SSF103473">
    <property type="entry name" value="MFS general substrate transporter"/>
    <property type="match status" value="1"/>
</dbReference>
<evidence type="ECO:0000313" key="8">
    <source>
        <dbReference type="WBParaSite" id="ACRNAN_scaffold6031.g31765.t1"/>
    </source>
</evidence>
<dbReference type="GO" id="GO:0006820">
    <property type="term" value="P:monoatomic anion transport"/>
    <property type="evidence" value="ECO:0007669"/>
    <property type="project" value="TreeGrafter"/>
</dbReference>
<feature type="transmembrane region" description="Helical" evidence="5">
    <location>
        <begin position="48"/>
        <end position="67"/>
    </location>
</feature>
<evidence type="ECO:0000259" key="6">
    <source>
        <dbReference type="PROSITE" id="PS50850"/>
    </source>
</evidence>
<dbReference type="WBParaSite" id="ACRNAN_scaffold6031.g31765.t1">
    <property type="protein sequence ID" value="ACRNAN_scaffold6031.g31765.t1"/>
    <property type="gene ID" value="ACRNAN_scaffold6031.g31765"/>
</dbReference>
<proteinExistence type="predicted"/>
<dbReference type="InterPro" id="IPR050382">
    <property type="entry name" value="MFS_Na/Anion_cotransporter"/>
</dbReference>
<dbReference type="InterPro" id="IPR011701">
    <property type="entry name" value="MFS"/>
</dbReference>
<feature type="transmembrane region" description="Helical" evidence="5">
    <location>
        <begin position="102"/>
        <end position="125"/>
    </location>
</feature>
<name>A0A914E743_9BILA</name>
<dbReference type="PROSITE" id="PS50850">
    <property type="entry name" value="MFS"/>
    <property type="match status" value="1"/>
</dbReference>
<evidence type="ECO:0000313" key="7">
    <source>
        <dbReference type="Proteomes" id="UP000887540"/>
    </source>
</evidence>
<feature type="domain" description="Major facilitator superfamily (MFS) profile" evidence="6">
    <location>
        <begin position="1"/>
        <end position="432"/>
    </location>
</feature>
<keyword evidence="3 5" id="KW-1133">Transmembrane helix</keyword>
<feature type="transmembrane region" description="Helical" evidence="5">
    <location>
        <begin position="307"/>
        <end position="327"/>
    </location>
</feature>
<dbReference type="AlphaFoldDB" id="A0A914E743"/>
<feature type="transmembrane region" description="Helical" evidence="5">
    <location>
        <begin position="227"/>
        <end position="250"/>
    </location>
</feature>
<dbReference type="PANTHER" id="PTHR11662:SF60">
    <property type="entry name" value="MAJOR FACILITATOR SUPERFAMILY (MFS) PROFILE DOMAIN-CONTAINING PROTEIN"/>
    <property type="match status" value="1"/>
</dbReference>
<accession>A0A914E743</accession>
<keyword evidence="7" id="KW-1185">Reference proteome</keyword>
<protein>
    <submittedName>
        <fullName evidence="8">Major facilitator superfamily (MFS) profile domain-containing protein</fullName>
    </submittedName>
</protein>
<dbReference type="InterPro" id="IPR020846">
    <property type="entry name" value="MFS_dom"/>
</dbReference>
<dbReference type="Gene3D" id="1.20.1250.20">
    <property type="entry name" value="MFS general substrate transporter like domains"/>
    <property type="match status" value="2"/>
</dbReference>
<feature type="transmembrane region" description="Helical" evidence="5">
    <location>
        <begin position="333"/>
        <end position="355"/>
    </location>
</feature>
<reference evidence="8" key="1">
    <citation type="submission" date="2022-11" db="UniProtKB">
        <authorList>
            <consortium name="WormBaseParasite"/>
        </authorList>
    </citation>
    <scope>IDENTIFICATION</scope>
</reference>
<dbReference type="GO" id="GO:0016020">
    <property type="term" value="C:membrane"/>
    <property type="evidence" value="ECO:0007669"/>
    <property type="project" value="UniProtKB-SubCell"/>
</dbReference>
<evidence type="ECO:0000256" key="4">
    <source>
        <dbReference type="ARBA" id="ARBA00023136"/>
    </source>
</evidence>
<feature type="transmembrane region" description="Helical" evidence="5">
    <location>
        <begin position="164"/>
        <end position="184"/>
    </location>
</feature>
<feature type="transmembrane region" description="Helical" evidence="5">
    <location>
        <begin position="367"/>
        <end position="390"/>
    </location>
</feature>
<dbReference type="GO" id="GO:0022857">
    <property type="term" value="F:transmembrane transporter activity"/>
    <property type="evidence" value="ECO:0007669"/>
    <property type="project" value="InterPro"/>
</dbReference>
<feature type="transmembrane region" description="Helical" evidence="5">
    <location>
        <begin position="137"/>
        <end position="158"/>
    </location>
</feature>
<dbReference type="FunFam" id="1.20.1250.20:FF:000532">
    <property type="entry name" value="SLC (SoLute Carrier) homolog"/>
    <property type="match status" value="1"/>
</dbReference>
<keyword evidence="2 5" id="KW-0812">Transmembrane</keyword>
<organism evidence="7 8">
    <name type="scientific">Acrobeloides nanus</name>
    <dbReference type="NCBI Taxonomy" id="290746"/>
    <lineage>
        <taxon>Eukaryota</taxon>
        <taxon>Metazoa</taxon>
        <taxon>Ecdysozoa</taxon>
        <taxon>Nematoda</taxon>
        <taxon>Chromadorea</taxon>
        <taxon>Rhabditida</taxon>
        <taxon>Tylenchina</taxon>
        <taxon>Cephalobomorpha</taxon>
        <taxon>Cephaloboidea</taxon>
        <taxon>Cephalobidae</taxon>
        <taxon>Acrobeloides</taxon>
    </lineage>
</organism>
<feature type="transmembrane region" description="Helical" evidence="5">
    <location>
        <begin position="79"/>
        <end position="96"/>
    </location>
</feature>
<evidence type="ECO:0000256" key="1">
    <source>
        <dbReference type="ARBA" id="ARBA00004141"/>
    </source>
</evidence>
<dbReference type="InterPro" id="IPR036259">
    <property type="entry name" value="MFS_trans_sf"/>
</dbReference>
<evidence type="ECO:0000256" key="2">
    <source>
        <dbReference type="ARBA" id="ARBA00022692"/>
    </source>
</evidence>
<comment type="subcellular location">
    <subcellularLocation>
        <location evidence="1">Membrane</location>
        <topology evidence="1">Multi-pass membrane protein</topology>
    </subcellularLocation>
</comment>
<evidence type="ECO:0000256" key="3">
    <source>
        <dbReference type="ARBA" id="ARBA00022989"/>
    </source>
</evidence>
<evidence type="ECO:0000256" key="5">
    <source>
        <dbReference type="SAM" id="Phobius"/>
    </source>
</evidence>